<dbReference type="CDD" id="cd07517">
    <property type="entry name" value="HAD_HPP"/>
    <property type="match status" value="1"/>
</dbReference>
<dbReference type="InterPro" id="IPR006379">
    <property type="entry name" value="HAD-SF_hydro_IIB"/>
</dbReference>
<dbReference type="PANTHER" id="PTHR10000">
    <property type="entry name" value="PHOSPHOSERINE PHOSPHATASE"/>
    <property type="match status" value="1"/>
</dbReference>
<organism evidence="1 2">
    <name type="scientific">Brevibacillus fluminis</name>
    <dbReference type="NCBI Taxonomy" id="511487"/>
    <lineage>
        <taxon>Bacteria</taxon>
        <taxon>Bacillati</taxon>
        <taxon>Bacillota</taxon>
        <taxon>Bacilli</taxon>
        <taxon>Bacillales</taxon>
        <taxon>Paenibacillaceae</taxon>
        <taxon>Brevibacillus</taxon>
    </lineage>
</organism>
<dbReference type="Pfam" id="PF08282">
    <property type="entry name" value="Hydrolase_3"/>
    <property type="match status" value="1"/>
</dbReference>
<dbReference type="SFLD" id="SFLDS00003">
    <property type="entry name" value="Haloacid_Dehalogenase"/>
    <property type="match status" value="1"/>
</dbReference>
<dbReference type="NCBIfam" id="TIGR00099">
    <property type="entry name" value="Cof-subfamily"/>
    <property type="match status" value="1"/>
</dbReference>
<gene>
    <name evidence="1" type="ORF">EDM56_14790</name>
</gene>
<name>A0A3M8DFU1_9BACL</name>
<evidence type="ECO:0000313" key="1">
    <source>
        <dbReference type="EMBL" id="RNB86972.1"/>
    </source>
</evidence>
<dbReference type="InterPro" id="IPR023214">
    <property type="entry name" value="HAD_sf"/>
</dbReference>
<dbReference type="Gene3D" id="3.30.1240.10">
    <property type="match status" value="1"/>
</dbReference>
<dbReference type="GO" id="GO:0005829">
    <property type="term" value="C:cytosol"/>
    <property type="evidence" value="ECO:0007669"/>
    <property type="project" value="TreeGrafter"/>
</dbReference>
<keyword evidence="1" id="KW-0378">Hydrolase</keyword>
<dbReference type="InterPro" id="IPR000150">
    <property type="entry name" value="Cof"/>
</dbReference>
<protein>
    <submittedName>
        <fullName evidence="1">Cof-type HAD-IIB family hydrolase</fullName>
    </submittedName>
</protein>
<dbReference type="PROSITE" id="PS01229">
    <property type="entry name" value="COF_2"/>
    <property type="match status" value="1"/>
</dbReference>
<dbReference type="PANTHER" id="PTHR10000:SF25">
    <property type="entry name" value="PHOSPHATASE YKRA-RELATED"/>
    <property type="match status" value="1"/>
</dbReference>
<dbReference type="SFLD" id="SFLDG01140">
    <property type="entry name" value="C2.B:_Phosphomannomutase_and_P"/>
    <property type="match status" value="1"/>
</dbReference>
<dbReference type="SFLD" id="SFLDG01144">
    <property type="entry name" value="C2.B.4:_PGP_Like"/>
    <property type="match status" value="1"/>
</dbReference>
<accession>A0A3M8DFU1</accession>
<dbReference type="OrthoDB" id="9810101at2"/>
<dbReference type="Gene3D" id="3.40.50.1000">
    <property type="entry name" value="HAD superfamily/HAD-like"/>
    <property type="match status" value="1"/>
</dbReference>
<dbReference type="EMBL" id="RHHQ01000012">
    <property type="protein sequence ID" value="RNB86972.1"/>
    <property type="molecule type" value="Genomic_DNA"/>
</dbReference>
<proteinExistence type="predicted"/>
<dbReference type="PROSITE" id="PS01228">
    <property type="entry name" value="COF_1"/>
    <property type="match status" value="1"/>
</dbReference>
<dbReference type="AlphaFoldDB" id="A0A3M8DFU1"/>
<dbReference type="GO" id="GO:0016791">
    <property type="term" value="F:phosphatase activity"/>
    <property type="evidence" value="ECO:0007669"/>
    <property type="project" value="TreeGrafter"/>
</dbReference>
<comment type="caution">
    <text evidence="1">The sequence shown here is derived from an EMBL/GenBank/DDBJ whole genome shotgun (WGS) entry which is preliminary data.</text>
</comment>
<dbReference type="RefSeq" id="WP_122918669.1">
    <property type="nucleotide sequence ID" value="NZ_RHHQ01000012.1"/>
</dbReference>
<dbReference type="NCBIfam" id="TIGR01484">
    <property type="entry name" value="HAD-SF-IIB"/>
    <property type="match status" value="1"/>
</dbReference>
<dbReference type="Proteomes" id="UP000271031">
    <property type="component" value="Unassembled WGS sequence"/>
</dbReference>
<keyword evidence="2" id="KW-1185">Reference proteome</keyword>
<dbReference type="InterPro" id="IPR036412">
    <property type="entry name" value="HAD-like_sf"/>
</dbReference>
<dbReference type="GO" id="GO:0000287">
    <property type="term" value="F:magnesium ion binding"/>
    <property type="evidence" value="ECO:0007669"/>
    <property type="project" value="TreeGrafter"/>
</dbReference>
<reference evidence="1 2" key="1">
    <citation type="submission" date="2018-10" db="EMBL/GenBank/DDBJ databases">
        <title>Phylogenomics of Brevibacillus.</title>
        <authorList>
            <person name="Dunlap C."/>
        </authorList>
    </citation>
    <scope>NUCLEOTIDE SEQUENCE [LARGE SCALE GENOMIC DNA]</scope>
    <source>
        <strain evidence="1 2">JCM 15716</strain>
    </source>
</reference>
<evidence type="ECO:0000313" key="2">
    <source>
        <dbReference type="Proteomes" id="UP000271031"/>
    </source>
</evidence>
<sequence>MAYKIVFFDIDGTLVNDDKHIPQDTIEAIRKLKEQQVEVVIATGRAPYYFTHIAKECGIDSFVCFNGSYVVYKGKPIYARHIPQADMEAFQQLAAELGHPLVLQGSHESYSTHAEHPYVVETFDHLKVPMPPSRPDFWKEADIFQALLYCPTAEEDRYHQSLPSLSFIRWHHVSIDVFPKGGSKAQGIEALLRYLGLSPAEAVAFGDGLNDKEMLSFVGMGIAMGNAHDDLKPFSNYITKHVDKGGIAHGLQYAGLIK</sequence>
<dbReference type="SUPFAM" id="SSF56784">
    <property type="entry name" value="HAD-like"/>
    <property type="match status" value="1"/>
</dbReference>